<protein>
    <submittedName>
        <fullName evidence="1">Uncharacterized protein</fullName>
    </submittedName>
</protein>
<gene>
    <name evidence="1" type="ORF">BLM47_11795</name>
</gene>
<evidence type="ECO:0000313" key="1">
    <source>
        <dbReference type="EMBL" id="PDO09581.1"/>
    </source>
</evidence>
<evidence type="ECO:0000313" key="2">
    <source>
        <dbReference type="Proteomes" id="UP000243688"/>
    </source>
</evidence>
<dbReference type="Proteomes" id="UP000243688">
    <property type="component" value="Unassembled WGS sequence"/>
</dbReference>
<accession>A0A2A6DXR0</accession>
<comment type="caution">
    <text evidence="1">The sequence shown here is derived from an EMBL/GenBank/DDBJ whole genome shotgun (WGS) entry which is preliminary data.</text>
</comment>
<reference evidence="1 2" key="1">
    <citation type="submission" date="2016-12" db="EMBL/GenBank/DDBJ databases">
        <title>Candidatus Reconcilibacillus cellulovorans genome.</title>
        <authorList>
            <person name="Kolinko S."/>
            <person name="Wu Y.-W."/>
            <person name="Tachea F."/>
            <person name="Denzel E."/>
            <person name="Hiras J."/>
            <person name="Baecker N."/>
            <person name="Chan L.J."/>
            <person name="Eichorst S.A."/>
            <person name="Frey D."/>
            <person name="Adams P.D."/>
            <person name="Pray T."/>
            <person name="Tanjore D."/>
            <person name="Petzold C.J."/>
            <person name="Gladden J.M."/>
            <person name="Simmons B.A."/>
            <person name="Singer S.W."/>
        </authorList>
    </citation>
    <scope>NUCLEOTIDE SEQUENCE [LARGE SCALE GENOMIC DNA]</scope>
    <source>
        <strain evidence="1">JTherm</strain>
    </source>
</reference>
<sequence length="167" mass="20303">MSTEAFFFVEKQNYSFDRFLGSLVVAAFRANVRIWITSYKKYDKEGDMTYFDINICYRPRHDSQMLMYVNSEKHAKQSLDFCASTLERHIRSKPHLEYYEAGYIEDISGLFETRERLLFDFVYEYLRLNPHDLLWVDYDLVFGLEELERLRQRPYCRTWCYQDPNAE</sequence>
<proteinExistence type="predicted"/>
<organism evidence="1 2">
    <name type="scientific">Candidatus Reconcilbacillus cellulovorans</name>
    <dbReference type="NCBI Taxonomy" id="1906605"/>
    <lineage>
        <taxon>Bacteria</taxon>
        <taxon>Bacillati</taxon>
        <taxon>Bacillota</taxon>
        <taxon>Bacilli</taxon>
        <taxon>Bacillales</taxon>
        <taxon>Paenibacillaceae</taxon>
        <taxon>Candidatus Reconcilbacillus</taxon>
    </lineage>
</organism>
<name>A0A2A6DXR0_9BACL</name>
<dbReference type="EMBL" id="MOXJ01000034">
    <property type="protein sequence ID" value="PDO09581.1"/>
    <property type="molecule type" value="Genomic_DNA"/>
</dbReference>
<dbReference type="AlphaFoldDB" id="A0A2A6DXR0"/>